<feature type="region of interest" description="Disordered" evidence="1">
    <location>
        <begin position="1"/>
        <end position="105"/>
    </location>
</feature>
<accession>A0A8D8HEF6</accession>
<evidence type="ECO:0000256" key="1">
    <source>
        <dbReference type="SAM" id="MobiDB-lite"/>
    </source>
</evidence>
<reference evidence="2" key="1">
    <citation type="submission" date="2021-05" db="EMBL/GenBank/DDBJ databases">
        <authorList>
            <person name="Alioto T."/>
            <person name="Alioto T."/>
            <person name="Gomez Garrido J."/>
        </authorList>
    </citation>
    <scope>NUCLEOTIDE SEQUENCE</scope>
</reference>
<dbReference type="AlphaFoldDB" id="A0A8D8HEF6"/>
<dbReference type="EMBL" id="HBUE01314914">
    <property type="protein sequence ID" value="CAG6585179.1"/>
    <property type="molecule type" value="Transcribed_RNA"/>
</dbReference>
<evidence type="ECO:0000313" key="2">
    <source>
        <dbReference type="EMBL" id="CAG6533299.1"/>
    </source>
</evidence>
<feature type="compositionally biased region" description="Basic and acidic residues" evidence="1">
    <location>
        <begin position="15"/>
        <end position="30"/>
    </location>
</feature>
<sequence length="105" mass="11695">MLQDRPANGCQGRRTLVDRLKQSSKHRDVSVKSAQRGAEPVATRPPTTSSSLAAPTRRRRFQRSHHHSVVATLQRPRPRRAASPASERTDRSCQSHGNRGHSNKA</sequence>
<organism evidence="2">
    <name type="scientific">Culex pipiens</name>
    <name type="common">House mosquito</name>
    <dbReference type="NCBI Taxonomy" id="7175"/>
    <lineage>
        <taxon>Eukaryota</taxon>
        <taxon>Metazoa</taxon>
        <taxon>Ecdysozoa</taxon>
        <taxon>Arthropoda</taxon>
        <taxon>Hexapoda</taxon>
        <taxon>Insecta</taxon>
        <taxon>Pterygota</taxon>
        <taxon>Neoptera</taxon>
        <taxon>Endopterygota</taxon>
        <taxon>Diptera</taxon>
        <taxon>Nematocera</taxon>
        <taxon>Culicoidea</taxon>
        <taxon>Culicidae</taxon>
        <taxon>Culicinae</taxon>
        <taxon>Culicini</taxon>
        <taxon>Culex</taxon>
        <taxon>Culex</taxon>
    </lineage>
</organism>
<feature type="compositionally biased region" description="Basic residues" evidence="1">
    <location>
        <begin position="56"/>
        <end position="68"/>
    </location>
</feature>
<protein>
    <submittedName>
        <fullName evidence="2">(northern house mosquito) hypothetical protein</fullName>
    </submittedName>
</protein>
<proteinExistence type="predicted"/>
<dbReference type="EMBL" id="HBUE01208573">
    <property type="protein sequence ID" value="CAG6533299.1"/>
    <property type="molecule type" value="Transcribed_RNA"/>
</dbReference>
<name>A0A8D8HEF6_CULPI</name>